<accession>A0ABP3AH39</accession>
<sequence length="114" mass="12292">MPEVGAAVKQLLHGYNSHADALLVSVVRPVSAETGALAPAAMPNPLRRLRLRDRSACCCGSLNYRAAKQTREVSPRLRAASRSLHRSRRRFFHSGPVAHRSANLAGKDAVGALN</sequence>
<protein>
    <submittedName>
        <fullName evidence="1">Uncharacterized protein</fullName>
    </submittedName>
</protein>
<dbReference type="Proteomes" id="UP000020681">
    <property type="component" value="Unassembled WGS sequence"/>
</dbReference>
<name>A0ABP3AH39_MYCUL</name>
<organism evidence="1 2">
    <name type="scientific">Mycobacterium ulcerans str. Harvey</name>
    <dbReference type="NCBI Taxonomy" id="1299332"/>
    <lineage>
        <taxon>Bacteria</taxon>
        <taxon>Bacillati</taxon>
        <taxon>Actinomycetota</taxon>
        <taxon>Actinomycetes</taxon>
        <taxon>Mycobacteriales</taxon>
        <taxon>Mycobacteriaceae</taxon>
        <taxon>Mycobacterium</taxon>
        <taxon>Mycobacterium ulcerans group</taxon>
    </lineage>
</organism>
<gene>
    <name evidence="1" type="ORF">I551_3270</name>
</gene>
<reference evidence="1 2" key="1">
    <citation type="submission" date="2014-01" db="EMBL/GenBank/DDBJ databases">
        <authorList>
            <person name="Dobos K."/>
            <person name="Lenaerts A."/>
            <person name="Ordway D."/>
            <person name="DeGroote M.A."/>
            <person name="Parker T."/>
            <person name="Sizemore C."/>
            <person name="Tallon L.J."/>
            <person name="Sadzewicz L.K."/>
            <person name="Sengamalay N."/>
            <person name="Fraser C.M."/>
            <person name="Hine E."/>
            <person name="Shefchek K.A."/>
            <person name="Das S.P."/>
            <person name="Tettelin H."/>
        </authorList>
    </citation>
    <scope>NUCLEOTIDE SEQUENCE [LARGE SCALE GENOMIC DNA]</scope>
    <source>
        <strain evidence="1 2">Harvey</strain>
    </source>
</reference>
<proteinExistence type="predicted"/>
<keyword evidence="2" id="KW-1185">Reference proteome</keyword>
<evidence type="ECO:0000313" key="2">
    <source>
        <dbReference type="Proteomes" id="UP000020681"/>
    </source>
</evidence>
<dbReference type="EMBL" id="JAOL01000106">
    <property type="protein sequence ID" value="EUA90244.1"/>
    <property type="molecule type" value="Genomic_DNA"/>
</dbReference>
<evidence type="ECO:0000313" key="1">
    <source>
        <dbReference type="EMBL" id="EUA90244.1"/>
    </source>
</evidence>
<comment type="caution">
    <text evidence="1">The sequence shown here is derived from an EMBL/GenBank/DDBJ whole genome shotgun (WGS) entry which is preliminary data.</text>
</comment>